<evidence type="ECO:0000256" key="2">
    <source>
        <dbReference type="ARBA" id="ARBA00022723"/>
    </source>
</evidence>
<dbReference type="PROSITE" id="PS00344">
    <property type="entry name" value="GATA_ZN_FINGER_1"/>
    <property type="match status" value="1"/>
</dbReference>
<evidence type="ECO:0000256" key="6">
    <source>
        <dbReference type="ARBA" id="ARBA00023163"/>
    </source>
</evidence>
<comment type="subcellular location">
    <subcellularLocation>
        <location evidence="1">Nucleus</location>
    </subcellularLocation>
</comment>
<accession>A0AAD6XM50</accession>
<dbReference type="Proteomes" id="UP001222325">
    <property type="component" value="Unassembled WGS sequence"/>
</dbReference>
<dbReference type="GO" id="GO:0045944">
    <property type="term" value="P:positive regulation of transcription by RNA polymerase II"/>
    <property type="evidence" value="ECO:0007669"/>
    <property type="project" value="TreeGrafter"/>
</dbReference>
<evidence type="ECO:0000256" key="5">
    <source>
        <dbReference type="ARBA" id="ARBA00023015"/>
    </source>
</evidence>
<dbReference type="AlphaFoldDB" id="A0AAD6XM50"/>
<proteinExistence type="predicted"/>
<keyword evidence="6" id="KW-0804">Transcription</keyword>
<dbReference type="SUPFAM" id="SSF57716">
    <property type="entry name" value="Glucocorticoid receptor-like (DNA-binding domain)"/>
    <property type="match status" value="2"/>
</dbReference>
<dbReference type="GO" id="GO:0000981">
    <property type="term" value="F:DNA-binding transcription factor activity, RNA polymerase II-specific"/>
    <property type="evidence" value="ECO:0007669"/>
    <property type="project" value="TreeGrafter"/>
</dbReference>
<dbReference type="GO" id="GO:0000978">
    <property type="term" value="F:RNA polymerase II cis-regulatory region sequence-specific DNA binding"/>
    <property type="evidence" value="ECO:0007669"/>
    <property type="project" value="TreeGrafter"/>
</dbReference>
<dbReference type="Gene3D" id="3.30.50.10">
    <property type="entry name" value="Erythroid Transcription Factor GATA-1, subunit A"/>
    <property type="match status" value="2"/>
</dbReference>
<comment type="caution">
    <text evidence="11">The sequence shown here is derived from an EMBL/GenBank/DDBJ whole genome shotgun (WGS) entry which is preliminary data.</text>
</comment>
<evidence type="ECO:0000259" key="10">
    <source>
        <dbReference type="PROSITE" id="PS50114"/>
    </source>
</evidence>
<evidence type="ECO:0000256" key="8">
    <source>
        <dbReference type="PROSITE-ProRule" id="PRU00094"/>
    </source>
</evidence>
<dbReference type="CDD" id="cd00202">
    <property type="entry name" value="ZnF_GATA"/>
    <property type="match status" value="2"/>
</dbReference>
<keyword evidence="3 8" id="KW-0863">Zinc-finger</keyword>
<dbReference type="GO" id="GO:0000122">
    <property type="term" value="P:negative regulation of transcription by RNA polymerase II"/>
    <property type="evidence" value="ECO:0007669"/>
    <property type="project" value="TreeGrafter"/>
</dbReference>
<feature type="non-terminal residue" evidence="11">
    <location>
        <position position="1"/>
    </location>
</feature>
<dbReference type="PANTHER" id="PTHR10071:SF335">
    <property type="entry name" value="IRON-SENSING TRANSCRIPTIONAL REPRESSOR-RELATED"/>
    <property type="match status" value="1"/>
</dbReference>
<protein>
    <recommendedName>
        <fullName evidence="10">GATA-type domain-containing protein</fullName>
    </recommendedName>
</protein>
<dbReference type="InterPro" id="IPR013088">
    <property type="entry name" value="Znf_NHR/GATA"/>
</dbReference>
<dbReference type="GO" id="GO:0008270">
    <property type="term" value="F:zinc ion binding"/>
    <property type="evidence" value="ECO:0007669"/>
    <property type="project" value="UniProtKB-KW"/>
</dbReference>
<gene>
    <name evidence="11" type="ORF">B0H15DRAFT_737943</name>
</gene>
<keyword evidence="2" id="KW-0479">Metal-binding</keyword>
<dbReference type="PANTHER" id="PTHR10071">
    <property type="entry name" value="TRANSCRIPTION FACTOR GATA FAMILY MEMBER"/>
    <property type="match status" value="1"/>
</dbReference>
<feature type="non-terminal residue" evidence="11">
    <location>
        <position position="138"/>
    </location>
</feature>
<evidence type="ECO:0000256" key="1">
    <source>
        <dbReference type="ARBA" id="ARBA00004123"/>
    </source>
</evidence>
<keyword evidence="5" id="KW-0805">Transcription regulation</keyword>
<dbReference type="SMART" id="SM00401">
    <property type="entry name" value="ZnF_GATA"/>
    <property type="match status" value="2"/>
</dbReference>
<dbReference type="EMBL" id="JARJCN010000025">
    <property type="protein sequence ID" value="KAJ7088770.1"/>
    <property type="molecule type" value="Genomic_DNA"/>
</dbReference>
<keyword evidence="4" id="KW-0862">Zinc</keyword>
<reference evidence="11" key="1">
    <citation type="submission" date="2023-03" db="EMBL/GenBank/DDBJ databases">
        <title>Massive genome expansion in bonnet fungi (Mycena s.s.) driven by repeated elements and novel gene families across ecological guilds.</title>
        <authorList>
            <consortium name="Lawrence Berkeley National Laboratory"/>
            <person name="Harder C.B."/>
            <person name="Miyauchi S."/>
            <person name="Viragh M."/>
            <person name="Kuo A."/>
            <person name="Thoen E."/>
            <person name="Andreopoulos B."/>
            <person name="Lu D."/>
            <person name="Skrede I."/>
            <person name="Drula E."/>
            <person name="Henrissat B."/>
            <person name="Morin E."/>
            <person name="Kohler A."/>
            <person name="Barry K."/>
            <person name="LaButti K."/>
            <person name="Morin E."/>
            <person name="Salamov A."/>
            <person name="Lipzen A."/>
            <person name="Mereny Z."/>
            <person name="Hegedus B."/>
            <person name="Baldrian P."/>
            <person name="Stursova M."/>
            <person name="Weitz H."/>
            <person name="Taylor A."/>
            <person name="Grigoriev I.V."/>
            <person name="Nagy L.G."/>
            <person name="Martin F."/>
            <person name="Kauserud H."/>
        </authorList>
    </citation>
    <scope>NUCLEOTIDE SEQUENCE</scope>
    <source>
        <strain evidence="11">CBHHK173m</strain>
    </source>
</reference>
<evidence type="ECO:0000313" key="12">
    <source>
        <dbReference type="Proteomes" id="UP001222325"/>
    </source>
</evidence>
<dbReference type="Pfam" id="PF00320">
    <property type="entry name" value="GATA"/>
    <property type="match status" value="1"/>
</dbReference>
<name>A0AAD6XM50_9AGAR</name>
<evidence type="ECO:0000256" key="7">
    <source>
        <dbReference type="ARBA" id="ARBA00023242"/>
    </source>
</evidence>
<keyword evidence="12" id="KW-1185">Reference proteome</keyword>
<evidence type="ECO:0000256" key="4">
    <source>
        <dbReference type="ARBA" id="ARBA00022833"/>
    </source>
</evidence>
<evidence type="ECO:0000256" key="3">
    <source>
        <dbReference type="ARBA" id="ARBA00022771"/>
    </source>
</evidence>
<feature type="compositionally biased region" description="Low complexity" evidence="9">
    <location>
        <begin position="86"/>
        <end position="95"/>
    </location>
</feature>
<organism evidence="11 12">
    <name type="scientific">Mycena belliarum</name>
    <dbReference type="NCBI Taxonomy" id="1033014"/>
    <lineage>
        <taxon>Eukaryota</taxon>
        <taxon>Fungi</taxon>
        <taxon>Dikarya</taxon>
        <taxon>Basidiomycota</taxon>
        <taxon>Agaricomycotina</taxon>
        <taxon>Agaricomycetes</taxon>
        <taxon>Agaricomycetidae</taxon>
        <taxon>Agaricales</taxon>
        <taxon>Marasmiineae</taxon>
        <taxon>Mycenaceae</taxon>
        <taxon>Mycena</taxon>
    </lineage>
</organism>
<feature type="domain" description="GATA-type" evidence="10">
    <location>
        <begin position="1"/>
        <end position="41"/>
    </location>
</feature>
<dbReference type="InterPro" id="IPR039355">
    <property type="entry name" value="Transcription_factor_GATA"/>
</dbReference>
<feature type="domain" description="GATA-type" evidence="10">
    <location>
        <begin position="64"/>
        <end position="138"/>
    </location>
</feature>
<keyword evidence="7" id="KW-0539">Nucleus</keyword>
<dbReference type="GO" id="GO:0005634">
    <property type="term" value="C:nucleus"/>
    <property type="evidence" value="ECO:0007669"/>
    <property type="project" value="UniProtKB-SubCell"/>
</dbReference>
<feature type="region of interest" description="Disordered" evidence="9">
    <location>
        <begin position="79"/>
        <end position="107"/>
    </location>
</feature>
<evidence type="ECO:0000256" key="9">
    <source>
        <dbReference type="SAM" id="MobiDB-lite"/>
    </source>
</evidence>
<evidence type="ECO:0000313" key="11">
    <source>
        <dbReference type="EMBL" id="KAJ7088770.1"/>
    </source>
</evidence>
<dbReference type="PROSITE" id="PS50114">
    <property type="entry name" value="GATA_ZN_FINGER_2"/>
    <property type="match status" value="2"/>
</dbReference>
<dbReference type="InterPro" id="IPR000679">
    <property type="entry name" value="Znf_GATA"/>
</dbReference>
<sequence length="138" mass="15159">DKSCFHCHVTSTPLWRREPATGRTLCNACGLYLQQRHALRPQALIDADLPPSPDDVDYVVPDAEYAGPICSHCGTRRTSVWRRDTSASSNASKGSNGREGKAGEAGAGARVCNACGVYKRLRGRERPLALRRNRIKPR</sequence>